<dbReference type="GO" id="GO:0005524">
    <property type="term" value="F:ATP binding"/>
    <property type="evidence" value="ECO:0007669"/>
    <property type="project" value="InterPro"/>
</dbReference>
<dbReference type="InterPro" id="IPR050122">
    <property type="entry name" value="RTK"/>
</dbReference>
<dbReference type="SUPFAM" id="SSF56112">
    <property type="entry name" value="Protein kinase-like (PK-like)"/>
    <property type="match status" value="1"/>
</dbReference>
<proteinExistence type="predicted"/>
<reference evidence="2" key="1">
    <citation type="submission" date="2021-10" db="EMBL/GenBank/DDBJ databases">
        <title>Tropical sea cucumber genome reveals ecological adaptation and Cuvierian tubules defense mechanism.</title>
        <authorList>
            <person name="Chen T."/>
        </authorList>
    </citation>
    <scope>NUCLEOTIDE SEQUENCE</scope>
    <source>
        <strain evidence="2">Nanhai2018</strain>
        <tissue evidence="2">Muscle</tissue>
    </source>
</reference>
<dbReference type="GO" id="GO:0007169">
    <property type="term" value="P:cell surface receptor protein tyrosine kinase signaling pathway"/>
    <property type="evidence" value="ECO:0007669"/>
    <property type="project" value="TreeGrafter"/>
</dbReference>
<dbReference type="Pfam" id="PF07714">
    <property type="entry name" value="PK_Tyr_Ser-Thr"/>
    <property type="match status" value="1"/>
</dbReference>
<dbReference type="EMBL" id="JAIZAY010000010">
    <property type="protein sequence ID" value="KAJ8034994.1"/>
    <property type="molecule type" value="Genomic_DNA"/>
</dbReference>
<protein>
    <submittedName>
        <fullName evidence="2">Macrophage colony-stimulating factor 1 receptor 2</fullName>
    </submittedName>
</protein>
<dbReference type="InterPro" id="IPR001245">
    <property type="entry name" value="Ser-Thr/Tyr_kinase_cat_dom"/>
</dbReference>
<dbReference type="PANTHER" id="PTHR24416:SF611">
    <property type="entry name" value="TYROSINE-PROTEIN KINASE TRANSMEMBRANE RECEPTOR ROR"/>
    <property type="match status" value="1"/>
</dbReference>
<feature type="domain" description="Protein kinase" evidence="1">
    <location>
        <begin position="1"/>
        <end position="138"/>
    </location>
</feature>
<name>A0A9Q1H6I1_HOLLE</name>
<sequence length="138" mass="15962">MEFGTLRDFVMSRYQQPPTSAPERQAGSQKTQIRELLMFATYTANAMIFVDEQNFRHPVISLKKVLLTSQCCCKLYDIYPHDMAIKKIEEVGKKTNPPLGWMAPETIFLHQYSLASDVWSYSTLLWELFSLGNSMQRS</sequence>
<dbReference type="PROSITE" id="PS50011">
    <property type="entry name" value="PROTEIN_KINASE_DOM"/>
    <property type="match status" value="1"/>
</dbReference>
<evidence type="ECO:0000259" key="1">
    <source>
        <dbReference type="PROSITE" id="PS50011"/>
    </source>
</evidence>
<keyword evidence="3" id="KW-1185">Reference proteome</keyword>
<dbReference type="OrthoDB" id="4062651at2759"/>
<gene>
    <name evidence="2" type="ORF">HOLleu_22059</name>
</gene>
<dbReference type="GO" id="GO:0005886">
    <property type="term" value="C:plasma membrane"/>
    <property type="evidence" value="ECO:0007669"/>
    <property type="project" value="TreeGrafter"/>
</dbReference>
<organism evidence="2 3">
    <name type="scientific">Holothuria leucospilota</name>
    <name type="common">Black long sea cucumber</name>
    <name type="synonym">Mertensiothuria leucospilota</name>
    <dbReference type="NCBI Taxonomy" id="206669"/>
    <lineage>
        <taxon>Eukaryota</taxon>
        <taxon>Metazoa</taxon>
        <taxon>Echinodermata</taxon>
        <taxon>Eleutherozoa</taxon>
        <taxon>Echinozoa</taxon>
        <taxon>Holothuroidea</taxon>
        <taxon>Aspidochirotacea</taxon>
        <taxon>Aspidochirotida</taxon>
        <taxon>Holothuriidae</taxon>
        <taxon>Holothuria</taxon>
    </lineage>
</organism>
<evidence type="ECO:0000313" key="3">
    <source>
        <dbReference type="Proteomes" id="UP001152320"/>
    </source>
</evidence>
<dbReference type="PANTHER" id="PTHR24416">
    <property type="entry name" value="TYROSINE-PROTEIN KINASE RECEPTOR"/>
    <property type="match status" value="1"/>
</dbReference>
<dbReference type="GO" id="GO:0004714">
    <property type="term" value="F:transmembrane receptor protein tyrosine kinase activity"/>
    <property type="evidence" value="ECO:0007669"/>
    <property type="project" value="TreeGrafter"/>
</dbReference>
<comment type="caution">
    <text evidence="2">The sequence shown here is derived from an EMBL/GenBank/DDBJ whole genome shotgun (WGS) entry which is preliminary data.</text>
</comment>
<dbReference type="AlphaFoldDB" id="A0A9Q1H6I1"/>
<dbReference type="GO" id="GO:0043235">
    <property type="term" value="C:receptor complex"/>
    <property type="evidence" value="ECO:0007669"/>
    <property type="project" value="TreeGrafter"/>
</dbReference>
<dbReference type="Gene3D" id="1.10.510.10">
    <property type="entry name" value="Transferase(Phosphotransferase) domain 1"/>
    <property type="match status" value="1"/>
</dbReference>
<accession>A0A9Q1H6I1</accession>
<dbReference type="InterPro" id="IPR000719">
    <property type="entry name" value="Prot_kinase_dom"/>
</dbReference>
<keyword evidence="2" id="KW-0675">Receptor</keyword>
<evidence type="ECO:0000313" key="2">
    <source>
        <dbReference type="EMBL" id="KAJ8034994.1"/>
    </source>
</evidence>
<dbReference type="Proteomes" id="UP001152320">
    <property type="component" value="Chromosome 10"/>
</dbReference>
<dbReference type="InterPro" id="IPR011009">
    <property type="entry name" value="Kinase-like_dom_sf"/>
</dbReference>